<dbReference type="PANTHER" id="PTHR23542">
    <property type="match status" value="1"/>
</dbReference>
<evidence type="ECO:0000256" key="2">
    <source>
        <dbReference type="SAM" id="Phobius"/>
    </source>
</evidence>
<keyword evidence="4" id="KW-1185">Reference proteome</keyword>
<dbReference type="HOGENOM" id="CLU_2119747_0_0_11"/>
<evidence type="ECO:0000313" key="3">
    <source>
        <dbReference type="EMBL" id="EFL20353.1"/>
    </source>
</evidence>
<dbReference type="InterPro" id="IPR036259">
    <property type="entry name" value="MFS_trans_sf"/>
</dbReference>
<keyword evidence="2" id="KW-0472">Membrane</keyword>
<dbReference type="OrthoDB" id="4116926at2"/>
<protein>
    <submittedName>
        <fullName evidence="3">Uncharacterized protein</fullName>
    </submittedName>
</protein>
<dbReference type="PANTHER" id="PTHR23542:SF1">
    <property type="entry name" value="MAJOR FACILITATOR SUPERFAMILY (MFS) PROFILE DOMAIN-CONTAINING PROTEIN"/>
    <property type="match status" value="1"/>
</dbReference>
<name>D9W5Z7_9ACTN</name>
<dbReference type="EMBL" id="GG657754">
    <property type="protein sequence ID" value="EFL20353.1"/>
    <property type="molecule type" value="Genomic_DNA"/>
</dbReference>
<feature type="region of interest" description="Disordered" evidence="1">
    <location>
        <begin position="92"/>
        <end position="114"/>
    </location>
</feature>
<sequence>MGGLALLLAVQQSTSSYTQAGFATAVFGIANVIAAPWRARAVDRFGQRIALTVMATAQAAGYIALALLTDTEKATVIWFLVHSAVVGLTAPPPEKKSRPCTGIVDDDSRSCGRQ</sequence>
<dbReference type="SUPFAM" id="SSF103473">
    <property type="entry name" value="MFS general substrate transporter"/>
    <property type="match status" value="1"/>
</dbReference>
<evidence type="ECO:0000313" key="4">
    <source>
        <dbReference type="Proteomes" id="UP000003963"/>
    </source>
</evidence>
<feature type="transmembrane region" description="Helical" evidence="2">
    <location>
        <begin position="20"/>
        <end position="37"/>
    </location>
</feature>
<organism evidence="3 4">
    <name type="scientific">Streptomyces himastatinicus ATCC 53653</name>
    <dbReference type="NCBI Taxonomy" id="457427"/>
    <lineage>
        <taxon>Bacteria</taxon>
        <taxon>Bacillati</taxon>
        <taxon>Actinomycetota</taxon>
        <taxon>Actinomycetes</taxon>
        <taxon>Kitasatosporales</taxon>
        <taxon>Streptomycetaceae</taxon>
        <taxon>Streptomyces</taxon>
        <taxon>Streptomyces violaceusniger group</taxon>
    </lineage>
</organism>
<keyword evidence="2" id="KW-1133">Transmembrane helix</keyword>
<dbReference type="RefSeq" id="WP_009712177.1">
    <property type="nucleotide sequence ID" value="NZ_GG657754.1"/>
</dbReference>
<accession>D9W5Z7</accession>
<proteinExistence type="predicted"/>
<dbReference type="AlphaFoldDB" id="D9W5Z7"/>
<reference evidence="3 4" key="1">
    <citation type="submission" date="2009-02" db="EMBL/GenBank/DDBJ databases">
        <title>Annotation of Streptomyces hygroscopicus strain ATCC 53653.</title>
        <authorList>
            <consortium name="The Broad Institute Genome Sequencing Platform"/>
            <consortium name="Broad Institute Microbial Sequencing Center"/>
            <person name="Fischbach M."/>
            <person name="Godfrey P."/>
            <person name="Ward D."/>
            <person name="Young S."/>
            <person name="Zeng Q."/>
            <person name="Koehrsen M."/>
            <person name="Alvarado L."/>
            <person name="Berlin A.M."/>
            <person name="Bochicchio J."/>
            <person name="Borenstein D."/>
            <person name="Chapman S.B."/>
            <person name="Chen Z."/>
            <person name="Engels R."/>
            <person name="Freedman E."/>
            <person name="Gellesch M."/>
            <person name="Goldberg J."/>
            <person name="Griggs A."/>
            <person name="Gujja S."/>
            <person name="Heilman E.R."/>
            <person name="Heiman D.I."/>
            <person name="Hepburn T.A."/>
            <person name="Howarth C."/>
            <person name="Jen D."/>
            <person name="Larson L."/>
            <person name="Lewis B."/>
            <person name="Mehta T."/>
            <person name="Park D."/>
            <person name="Pearson M."/>
            <person name="Richards J."/>
            <person name="Roberts A."/>
            <person name="Saif S."/>
            <person name="Shea T.D."/>
            <person name="Shenoy N."/>
            <person name="Sisk P."/>
            <person name="Stolte C."/>
            <person name="Sykes S.N."/>
            <person name="Thomson T."/>
            <person name="Walk T."/>
            <person name="White J."/>
            <person name="Yandava C."/>
            <person name="Straight P."/>
            <person name="Clardy J."/>
            <person name="Hung D."/>
            <person name="Kolter R."/>
            <person name="Mekalanos J."/>
            <person name="Walker S."/>
            <person name="Walsh C.T."/>
            <person name="Wieland-Brown L.C."/>
            <person name="Haas B."/>
            <person name="Nusbaum C."/>
            <person name="Birren B."/>
        </authorList>
    </citation>
    <scope>NUCLEOTIDE SEQUENCE [LARGE SCALE GENOMIC DNA]</scope>
    <source>
        <strain evidence="3 4">ATCC 53653</strain>
    </source>
</reference>
<evidence type="ECO:0000256" key="1">
    <source>
        <dbReference type="SAM" id="MobiDB-lite"/>
    </source>
</evidence>
<gene>
    <name evidence="3" type="ORF">SSOG_00065</name>
</gene>
<dbReference type="Proteomes" id="UP000003963">
    <property type="component" value="Unassembled WGS sequence"/>
</dbReference>
<keyword evidence="2" id="KW-0812">Transmembrane</keyword>
<feature type="transmembrane region" description="Helical" evidence="2">
    <location>
        <begin position="49"/>
        <end position="68"/>
    </location>
</feature>
<dbReference type="Gene3D" id="1.20.1250.20">
    <property type="entry name" value="MFS general substrate transporter like domains"/>
    <property type="match status" value="1"/>
</dbReference>